<dbReference type="Proteomes" id="UP000315891">
    <property type="component" value="Chromosome"/>
</dbReference>
<reference evidence="1 2" key="1">
    <citation type="submission" date="2019-07" db="EMBL/GenBank/DDBJ databases">
        <title>Lysobacter weifangensis sp. nov., isolated from bensulfuron-methyl contaminated farmland soil.</title>
        <authorList>
            <person name="Zhao H."/>
        </authorList>
    </citation>
    <scope>NUCLEOTIDE SEQUENCE [LARGE SCALE GENOMIC DNA]</scope>
    <source>
        <strain evidence="1 2">CC-Bw-6</strain>
    </source>
</reference>
<evidence type="ECO:0000313" key="2">
    <source>
        <dbReference type="Proteomes" id="UP000315891"/>
    </source>
</evidence>
<sequence length="73" mass="8125">MHDSHLPINGCRHSLSTCSRAVASDGRSHAAGAQEPQCMCEYMRIPSTARVRAAERSRLWDRVQSTRTKCAPQ</sequence>
<dbReference type="AlphaFoldDB" id="A0A516V5B3"/>
<protein>
    <submittedName>
        <fullName evidence="1">Uncharacterized protein</fullName>
    </submittedName>
</protein>
<name>A0A516V5B3_9GAMM</name>
<gene>
    <name evidence="1" type="ORF">FNZ56_07450</name>
</gene>
<keyword evidence="2" id="KW-1185">Reference proteome</keyword>
<dbReference type="EMBL" id="CP041742">
    <property type="protein sequence ID" value="QDQ73719.1"/>
    <property type="molecule type" value="Genomic_DNA"/>
</dbReference>
<accession>A0A516V5B3</accession>
<evidence type="ECO:0000313" key="1">
    <source>
        <dbReference type="EMBL" id="QDQ73719.1"/>
    </source>
</evidence>
<proteinExistence type="predicted"/>
<organism evidence="1 2">
    <name type="scientific">Pseudoluteimonas lycopersici</name>
    <dbReference type="NCBI Taxonomy" id="1324796"/>
    <lineage>
        <taxon>Bacteria</taxon>
        <taxon>Pseudomonadati</taxon>
        <taxon>Pseudomonadota</taxon>
        <taxon>Gammaproteobacteria</taxon>
        <taxon>Lysobacterales</taxon>
        <taxon>Lysobacteraceae</taxon>
        <taxon>Pseudoluteimonas</taxon>
    </lineage>
</organism>